<evidence type="ECO:0000313" key="1">
    <source>
        <dbReference type="EMBL" id="GMQ63047.1"/>
    </source>
</evidence>
<accession>A0ACB5UJK7</accession>
<name>A0ACB5UJK7_9FIRM</name>
<protein>
    <submittedName>
        <fullName evidence="1">Uncharacterized protein</fullName>
    </submittedName>
</protein>
<evidence type="ECO:0000313" key="2">
    <source>
        <dbReference type="Proteomes" id="UP001374599"/>
    </source>
</evidence>
<comment type="caution">
    <text evidence="1">The sequence shown here is derived from an EMBL/GenBank/DDBJ whole genome shotgun (WGS) entry which is preliminary data.</text>
</comment>
<gene>
    <name evidence="1" type="ORF">AN2V17_22800</name>
</gene>
<proteinExistence type="predicted"/>
<organism evidence="1 2">
    <name type="scientific">Vallitalea maricola</name>
    <dbReference type="NCBI Taxonomy" id="3074433"/>
    <lineage>
        <taxon>Bacteria</taxon>
        <taxon>Bacillati</taxon>
        <taxon>Bacillota</taxon>
        <taxon>Clostridia</taxon>
        <taxon>Lachnospirales</taxon>
        <taxon>Vallitaleaceae</taxon>
        <taxon>Vallitalea</taxon>
    </lineage>
</organism>
<dbReference type="EMBL" id="BTPU01000035">
    <property type="protein sequence ID" value="GMQ63047.1"/>
    <property type="molecule type" value="Genomic_DNA"/>
</dbReference>
<sequence length="288" mass="33904">MKKYIFIGVAFFILLLITMFFVTNRKVINKDNEVIMIREENDDSTVLLKYYPENNYIVENRVYFSNPNYNANKKENMVVVKKVGDIDEIWEITQYKDTDSSFKDIRKIYTGENISNPKFIPNKDVISFIKDNYLYVLDINQNEESKVLNITLEDYEWMDDVNVLYTEKSSDDNYNIMKYNIETEEKTLFRTNASEVSLSSNKEFLGYRLGDNKNIVRIESLDAKKVIYEVKNDYDFGKFKVSDDGETLIASIYKLSKSKVVKINCKNNKQKLIIDSVLPSTIDWKYVK</sequence>
<dbReference type="Proteomes" id="UP001374599">
    <property type="component" value="Unassembled WGS sequence"/>
</dbReference>
<reference evidence="1" key="1">
    <citation type="submission" date="2023-09" db="EMBL/GenBank/DDBJ databases">
        <title>Vallitalea sediminicola and Vallitalea maricola sp. nov., anaerobic bacteria isolated from marine sediment.</title>
        <authorList>
            <person name="Hirano S."/>
            <person name="Maeda A."/>
            <person name="Terahara T."/>
            <person name="Mori K."/>
            <person name="Hamada M."/>
            <person name="Matsumoto R."/>
            <person name="Kobayashi T."/>
        </authorList>
    </citation>
    <scope>NUCLEOTIDE SEQUENCE</scope>
    <source>
        <strain evidence="1">AN17-2</strain>
    </source>
</reference>
<keyword evidence="2" id="KW-1185">Reference proteome</keyword>